<name>A0A2T0SM71_9PSEU</name>
<reference evidence="1 2" key="1">
    <citation type="submission" date="2018-03" db="EMBL/GenBank/DDBJ databases">
        <title>Genomic Encyclopedia of Archaeal and Bacterial Type Strains, Phase II (KMG-II): from individual species to whole genera.</title>
        <authorList>
            <person name="Goeker M."/>
        </authorList>
    </citation>
    <scope>NUCLEOTIDE SEQUENCE [LARGE SCALE GENOMIC DNA]</scope>
    <source>
        <strain evidence="1 2">DSM 44720</strain>
    </source>
</reference>
<dbReference type="RefSeq" id="WP_170156220.1">
    <property type="nucleotide sequence ID" value="NZ_PVTF01000016.1"/>
</dbReference>
<keyword evidence="2" id="KW-1185">Reference proteome</keyword>
<accession>A0A2T0SM71</accession>
<dbReference type="Proteomes" id="UP000239494">
    <property type="component" value="Unassembled WGS sequence"/>
</dbReference>
<protein>
    <submittedName>
        <fullName evidence="1">Uncharacterized protein</fullName>
    </submittedName>
</protein>
<dbReference type="AlphaFoldDB" id="A0A2T0SM71"/>
<evidence type="ECO:0000313" key="2">
    <source>
        <dbReference type="Proteomes" id="UP000239494"/>
    </source>
</evidence>
<organism evidence="1 2">
    <name type="scientific">Umezawaea tangerina</name>
    <dbReference type="NCBI Taxonomy" id="84725"/>
    <lineage>
        <taxon>Bacteria</taxon>
        <taxon>Bacillati</taxon>
        <taxon>Actinomycetota</taxon>
        <taxon>Actinomycetes</taxon>
        <taxon>Pseudonocardiales</taxon>
        <taxon>Pseudonocardiaceae</taxon>
        <taxon>Umezawaea</taxon>
    </lineage>
</organism>
<comment type="caution">
    <text evidence="1">The sequence shown here is derived from an EMBL/GenBank/DDBJ whole genome shotgun (WGS) entry which is preliminary data.</text>
</comment>
<dbReference type="EMBL" id="PVTF01000016">
    <property type="protein sequence ID" value="PRY34510.1"/>
    <property type="molecule type" value="Genomic_DNA"/>
</dbReference>
<proteinExistence type="predicted"/>
<gene>
    <name evidence="1" type="ORF">CLV43_11617</name>
</gene>
<sequence>MEPATTEVAVANASHEDIVERFCIPPREWWTAEGESLEPTIMRGLD</sequence>
<evidence type="ECO:0000313" key="1">
    <source>
        <dbReference type="EMBL" id="PRY34510.1"/>
    </source>
</evidence>